<evidence type="ECO:0000313" key="2">
    <source>
        <dbReference type="EMBL" id="MFC5531092.1"/>
    </source>
</evidence>
<dbReference type="SUPFAM" id="SSF110710">
    <property type="entry name" value="TTHA0583/YokD-like"/>
    <property type="match status" value="1"/>
</dbReference>
<proteinExistence type="inferred from homology"/>
<dbReference type="NCBIfam" id="TIGR01440">
    <property type="entry name" value="TIGR01440 family protein"/>
    <property type="match status" value="1"/>
</dbReference>
<dbReference type="HAMAP" id="MF_00800">
    <property type="entry name" value="UPF0340"/>
    <property type="match status" value="1"/>
</dbReference>
<keyword evidence="3" id="KW-1185">Reference proteome</keyword>
<accession>A0ABW0R5G5</accession>
<dbReference type="InterPro" id="IPR028345">
    <property type="entry name" value="Antibiotic_NAT-like"/>
</dbReference>
<protein>
    <recommendedName>
        <fullName evidence="1">UPF0340 protein ACFPQ4_16865</fullName>
    </recommendedName>
</protein>
<reference evidence="3" key="1">
    <citation type="journal article" date="2019" name="Int. J. Syst. Evol. Microbiol.">
        <title>The Global Catalogue of Microorganisms (GCM) 10K type strain sequencing project: providing services to taxonomists for standard genome sequencing and annotation.</title>
        <authorList>
            <consortium name="The Broad Institute Genomics Platform"/>
            <consortium name="The Broad Institute Genome Sequencing Center for Infectious Disease"/>
            <person name="Wu L."/>
            <person name="Ma J."/>
        </authorList>
    </citation>
    <scope>NUCLEOTIDE SEQUENCE [LARGE SCALE GENOMIC DNA]</scope>
    <source>
        <strain evidence="3">CGMCC 1.18578</strain>
    </source>
</reference>
<dbReference type="PIRSF" id="PIRSF007510">
    <property type="entry name" value="UCP007510"/>
    <property type="match status" value="1"/>
</dbReference>
<evidence type="ECO:0000256" key="1">
    <source>
        <dbReference type="HAMAP-Rule" id="MF_00800"/>
    </source>
</evidence>
<evidence type="ECO:0000313" key="3">
    <source>
        <dbReference type="Proteomes" id="UP001596108"/>
    </source>
</evidence>
<dbReference type="Pfam" id="PF04260">
    <property type="entry name" value="DUF436"/>
    <property type="match status" value="1"/>
</dbReference>
<dbReference type="Gene3D" id="3.40.50.10360">
    <property type="entry name" value="Hypothetical protein TT1679"/>
    <property type="match status" value="1"/>
</dbReference>
<name>A0ABW0R5G5_9BACL</name>
<dbReference type="RefSeq" id="WP_378113034.1">
    <property type="nucleotide sequence ID" value="NZ_JBHSNC010000051.1"/>
</dbReference>
<sequence>MTSEAANTITEQVEQVLSELAQAAALRPGQIVVFGVSTSEVQGARIGTSGAESVAAQIHAGVERVRQRIGFQAVWQCCEHLNRALVTERTLAEQQGWTEVSAIPMPKAGGSMASFAYRQLQQPCLVEAVQAHAGIDIGETMIGMHLRPVAVPLRPSVRTIGQARVAMAMTRPKLIGGARAVYTLEDAAPAQSSTNTCD</sequence>
<comment type="similarity">
    <text evidence="1">Belongs to the UPF0340 family.</text>
</comment>
<dbReference type="EMBL" id="JBHSNC010000051">
    <property type="protein sequence ID" value="MFC5531092.1"/>
    <property type="molecule type" value="Genomic_DNA"/>
</dbReference>
<comment type="caution">
    <text evidence="2">The sequence shown here is derived from an EMBL/GenBank/DDBJ whole genome shotgun (WGS) entry which is preliminary data.</text>
</comment>
<organism evidence="2 3">
    <name type="scientific">Cohnella yongneupensis</name>
    <dbReference type="NCBI Taxonomy" id="425006"/>
    <lineage>
        <taxon>Bacteria</taxon>
        <taxon>Bacillati</taxon>
        <taxon>Bacillota</taxon>
        <taxon>Bacilli</taxon>
        <taxon>Bacillales</taxon>
        <taxon>Paenibacillaceae</taxon>
        <taxon>Cohnella</taxon>
    </lineage>
</organism>
<dbReference type="InterPro" id="IPR006340">
    <property type="entry name" value="DUF436"/>
</dbReference>
<dbReference type="Proteomes" id="UP001596108">
    <property type="component" value="Unassembled WGS sequence"/>
</dbReference>
<gene>
    <name evidence="2" type="ORF">ACFPQ4_16865</name>
</gene>